<comment type="caution">
    <text evidence="1">The sequence shown here is derived from an EMBL/GenBank/DDBJ whole genome shotgun (WGS) entry which is preliminary data.</text>
</comment>
<organism evidence="1 2">
    <name type="scientific">Phytophthora pseudosyringae</name>
    <dbReference type="NCBI Taxonomy" id="221518"/>
    <lineage>
        <taxon>Eukaryota</taxon>
        <taxon>Sar</taxon>
        <taxon>Stramenopiles</taxon>
        <taxon>Oomycota</taxon>
        <taxon>Peronosporomycetes</taxon>
        <taxon>Peronosporales</taxon>
        <taxon>Peronosporaceae</taxon>
        <taxon>Phytophthora</taxon>
    </lineage>
</organism>
<keyword evidence="2" id="KW-1185">Reference proteome</keyword>
<dbReference type="Proteomes" id="UP000694044">
    <property type="component" value="Unassembled WGS sequence"/>
</dbReference>
<evidence type="ECO:0008006" key="3">
    <source>
        <dbReference type="Google" id="ProtNLM"/>
    </source>
</evidence>
<dbReference type="EMBL" id="JAGDFM010000474">
    <property type="protein sequence ID" value="KAG7377879.1"/>
    <property type="molecule type" value="Genomic_DNA"/>
</dbReference>
<evidence type="ECO:0000313" key="1">
    <source>
        <dbReference type="EMBL" id="KAG7377879.1"/>
    </source>
</evidence>
<gene>
    <name evidence="1" type="ORF">PHYPSEUDO_010883</name>
</gene>
<dbReference type="Pfam" id="PF00023">
    <property type="entry name" value="Ank"/>
    <property type="match status" value="1"/>
</dbReference>
<dbReference type="AlphaFoldDB" id="A0A8T1VCL8"/>
<name>A0A8T1VCL8_9STRA</name>
<protein>
    <recommendedName>
        <fullName evidence="3">Ankyrin repeat protein</fullName>
    </recommendedName>
</protein>
<sequence length="102" mass="11345">MLVEAAEVGHLNVIRWVIERDWDDEALLTEGSDVEDPDNRLAVTTAIDRQTSLGGGASLAIHAAAINGHLDIARYLYARADKPLDHAEEWKEKTRLSKRKSP</sequence>
<dbReference type="OrthoDB" id="10534652at2759"/>
<proteinExistence type="predicted"/>
<dbReference type="InterPro" id="IPR002110">
    <property type="entry name" value="Ankyrin_rpt"/>
</dbReference>
<reference evidence="1" key="1">
    <citation type="submission" date="2021-02" db="EMBL/GenBank/DDBJ databases">
        <authorList>
            <person name="Palmer J.M."/>
        </authorList>
    </citation>
    <scope>NUCLEOTIDE SEQUENCE</scope>
    <source>
        <strain evidence="1">SCRP734</strain>
    </source>
</reference>
<accession>A0A8T1VCL8</accession>
<evidence type="ECO:0000313" key="2">
    <source>
        <dbReference type="Proteomes" id="UP000694044"/>
    </source>
</evidence>